<protein>
    <submittedName>
        <fullName evidence="4">RNA-dependent RNA polymerase</fullName>
    </submittedName>
</protein>
<dbReference type="InterPro" id="IPR043502">
    <property type="entry name" value="DNA/RNA_pol_sf"/>
</dbReference>
<evidence type="ECO:0000313" key="4">
    <source>
        <dbReference type="EMBL" id="QAA77647.1"/>
    </source>
</evidence>
<dbReference type="EMBL" id="MH933829">
    <property type="protein sequence ID" value="QAA77647.1"/>
    <property type="molecule type" value="Genomic_RNA"/>
</dbReference>
<reference evidence="4" key="1">
    <citation type="submission" date="2018-09" db="EMBL/GenBank/DDBJ databases">
        <title>Gut virome analysis of Cameroonians: high diversity of enteric viruses, including potential interspecies transmitted viruses.</title>
        <authorList>
            <person name="Yinda C.K."/>
            <person name="Ghogomu S.M."/>
            <person name="Conceicao-Neto N."/>
            <person name="Deboutte W."/>
            <person name="Vanhulle E."/>
            <person name="Maes P."/>
            <person name="Van Ranst M."/>
            <person name="Matthijnssens J."/>
        </authorList>
    </citation>
    <scope>NUCLEOTIDE SEQUENCE</scope>
    <source>
        <strain evidence="4">CMRHP21A/2014</strain>
    </source>
</reference>
<keyword evidence="3" id="KW-0548">Nucleotidyltransferase</keyword>
<dbReference type="SUPFAM" id="SSF56672">
    <property type="entry name" value="DNA/RNA polymerases"/>
    <property type="match status" value="1"/>
</dbReference>
<evidence type="ECO:0000256" key="3">
    <source>
        <dbReference type="ARBA" id="ARBA00022695"/>
    </source>
</evidence>
<evidence type="ECO:0000256" key="2">
    <source>
        <dbReference type="ARBA" id="ARBA00022679"/>
    </source>
</evidence>
<keyword evidence="1 4" id="KW-0696">RNA-directed RNA polymerase</keyword>
<evidence type="ECO:0000256" key="1">
    <source>
        <dbReference type="ARBA" id="ARBA00022484"/>
    </source>
</evidence>
<accession>A0A451FN36</accession>
<dbReference type="GO" id="GO:0003968">
    <property type="term" value="F:RNA-directed RNA polymerase activity"/>
    <property type="evidence" value="ECO:0007669"/>
    <property type="project" value="UniProtKB-KW"/>
</dbReference>
<name>A0A451FN36_9VIRU</name>
<proteinExistence type="predicted"/>
<keyword evidence="2" id="KW-0808">Transferase</keyword>
<organism evidence="4">
    <name type="scientific">Kumba picobirna-like virus</name>
    <dbReference type="NCBI Taxonomy" id="2497867"/>
    <lineage>
        <taxon>Viruses</taxon>
        <taxon>Riboviria</taxon>
        <taxon>Orthornavirae</taxon>
        <taxon>Pisuviricota</taxon>
        <taxon>Pisoniviricetes</taxon>
        <taxon>Picornavirales</taxon>
    </lineage>
</organism>
<sequence>MKTQQSPEIKRLISLMQQIDAEVHKMPKPDIPETIQRGLDVSKAASAQQDLVEMTPLFRNALEKFDGFTEDSRLRVNDPETKAEKWFHEATEVLLTKFNGTSKVYDENKPLLSVDHYNVQCWQNNKENWRDIQPGQADERLAAAEEYTKATDSKRVFDLLERDKLFQKAVLLVLNALPEVRASEEFLEINLPFMSKHTNVNDPFWQNDRNLAPDGRTYAQVTMDMARKIKSGKELYKYNLSTMYGRNQRGKGRLIIAVSRIVNLWLNRLEAKEIDAYRKKCSLFVGYGDDKALKEALRQMVTECLTSGLKMRNMDQSRYDRHVSYGFILLLGAMSIVKANGARSKDIAFWRAVLMSKTYLVNGLTGQIKEIFGRIFSGFIDTNRGGGIINAIITTYCCMKQDPNYSSYVYDLIYYMLVMGDDNCFVYKILDHKKMIEDMKILGFDVNPEKDEYGPMFLQYRLFEDPQTHEQVMAYPWTRVVRSMLFKETGRGLGPAGWTLAFWQQLSKLIEYPLALKIATNLILPFDREGLMLDRPVSEIIDMIQEEDRAKLEEAKTVRQANRVTITADKLNDGDPTKSRFAESLSQGGSGYLTDLQAKIREARDPNFLASLGIRVPAA</sequence>